<comment type="catalytic activity">
    <reaction evidence="16">
        <text>a 1,2-diacyl-sn-glycero-3-phosphoethanolamine(in) = a 1,2-diacyl-sn-glycero-3-phosphoethanolamine(out)</text>
        <dbReference type="Rhea" id="RHEA:38895"/>
        <dbReference type="ChEBI" id="CHEBI:64612"/>
    </reaction>
</comment>
<dbReference type="AlphaFoldDB" id="A0A316US48"/>
<feature type="transmembrane region" description="Helical" evidence="19">
    <location>
        <begin position="656"/>
        <end position="673"/>
    </location>
</feature>
<feature type="compositionally biased region" description="Polar residues" evidence="20">
    <location>
        <begin position="27"/>
        <end position="41"/>
    </location>
</feature>
<comment type="catalytic activity">
    <reaction evidence="18">
        <text>a 1,2-diacyl-sn-glycero-3-phosphocholine(in) = a 1,2-diacyl-sn-glycero-3-phosphocholine(out)</text>
        <dbReference type="Rhea" id="RHEA:38571"/>
        <dbReference type="ChEBI" id="CHEBI:57643"/>
    </reaction>
</comment>
<evidence type="ECO:0000256" key="12">
    <source>
        <dbReference type="ARBA" id="ARBA00023055"/>
    </source>
</evidence>
<dbReference type="GO" id="GO:0030659">
    <property type="term" value="C:cytoplasmic vesicle membrane"/>
    <property type="evidence" value="ECO:0007669"/>
    <property type="project" value="UniProtKB-SubCell"/>
</dbReference>
<feature type="transmembrane region" description="Helical" evidence="19">
    <location>
        <begin position="617"/>
        <end position="636"/>
    </location>
</feature>
<dbReference type="OrthoDB" id="2020634at2759"/>
<evidence type="ECO:0000256" key="8">
    <source>
        <dbReference type="ARBA" id="ARBA00022692"/>
    </source>
</evidence>
<dbReference type="InterPro" id="IPR007241">
    <property type="entry name" value="Autophagy-rel_prot_9"/>
</dbReference>
<feature type="compositionally biased region" description="Polar residues" evidence="20">
    <location>
        <begin position="227"/>
        <end position="243"/>
    </location>
</feature>
<feature type="compositionally biased region" description="Gly residues" evidence="20">
    <location>
        <begin position="161"/>
        <end position="173"/>
    </location>
</feature>
<evidence type="ECO:0000256" key="4">
    <source>
        <dbReference type="ARBA" id="ARBA00004653"/>
    </source>
</evidence>
<evidence type="ECO:0000256" key="16">
    <source>
        <dbReference type="ARBA" id="ARBA00024615"/>
    </source>
</evidence>
<evidence type="ECO:0000256" key="18">
    <source>
        <dbReference type="ARBA" id="ARBA00024631"/>
    </source>
</evidence>
<dbReference type="Pfam" id="PF04109">
    <property type="entry name" value="ATG9"/>
    <property type="match status" value="1"/>
</dbReference>
<evidence type="ECO:0000256" key="15">
    <source>
        <dbReference type="ARBA" id="ARBA00024479"/>
    </source>
</evidence>
<evidence type="ECO:0000256" key="5">
    <source>
        <dbReference type="ARBA" id="ARBA00006185"/>
    </source>
</evidence>
<feature type="transmembrane region" description="Helical" evidence="19">
    <location>
        <begin position="341"/>
        <end position="363"/>
    </location>
</feature>
<evidence type="ECO:0000256" key="6">
    <source>
        <dbReference type="ARBA" id="ARBA00018074"/>
    </source>
</evidence>
<gene>
    <name evidence="21" type="ORF">BDZ90DRAFT_233553</name>
</gene>
<feature type="compositionally biased region" description="Acidic residues" evidence="20">
    <location>
        <begin position="142"/>
        <end position="160"/>
    </location>
</feature>
<dbReference type="GO" id="GO:0005776">
    <property type="term" value="C:autophagosome"/>
    <property type="evidence" value="ECO:0007669"/>
    <property type="project" value="TreeGrafter"/>
</dbReference>
<evidence type="ECO:0000256" key="17">
    <source>
        <dbReference type="ARBA" id="ARBA00024621"/>
    </source>
</evidence>
<feature type="region of interest" description="Disordered" evidence="20">
    <location>
        <begin position="882"/>
        <end position="905"/>
    </location>
</feature>
<feature type="transmembrane region" description="Helical" evidence="19">
    <location>
        <begin position="298"/>
        <end position="320"/>
    </location>
</feature>
<feature type="region of interest" description="Disordered" evidence="20">
    <location>
        <begin position="1"/>
        <end position="208"/>
    </location>
</feature>
<feature type="compositionally biased region" description="Low complexity" evidence="20">
    <location>
        <begin position="1001"/>
        <end position="1012"/>
    </location>
</feature>
<feature type="compositionally biased region" description="Low complexity" evidence="20">
    <location>
        <begin position="949"/>
        <end position="965"/>
    </location>
</feature>
<feature type="compositionally biased region" description="Low complexity" evidence="20">
    <location>
        <begin position="64"/>
        <end position="75"/>
    </location>
</feature>
<dbReference type="GO" id="GO:0006869">
    <property type="term" value="P:lipid transport"/>
    <property type="evidence" value="ECO:0007669"/>
    <property type="project" value="UniProtKB-KW"/>
</dbReference>
<feature type="region of interest" description="Disordered" evidence="20">
    <location>
        <begin position="782"/>
        <end position="806"/>
    </location>
</feature>
<name>A0A316US48_9BASI</name>
<dbReference type="GO" id="GO:0034045">
    <property type="term" value="C:phagophore assembly site membrane"/>
    <property type="evidence" value="ECO:0007669"/>
    <property type="project" value="UniProtKB-SubCell"/>
</dbReference>
<feature type="compositionally biased region" description="Low complexity" evidence="20">
    <location>
        <begin position="244"/>
        <end position="256"/>
    </location>
</feature>
<comment type="similarity">
    <text evidence="5 19">Belongs to the ATG9 family.</text>
</comment>
<dbReference type="GO" id="GO:0034727">
    <property type="term" value="P:piecemeal microautophagy of the nucleus"/>
    <property type="evidence" value="ECO:0007669"/>
    <property type="project" value="TreeGrafter"/>
</dbReference>
<dbReference type="RefSeq" id="XP_025360567.1">
    <property type="nucleotide sequence ID" value="XM_025506672.1"/>
</dbReference>
<feature type="compositionally biased region" description="Basic and acidic residues" evidence="20">
    <location>
        <begin position="1017"/>
        <end position="1027"/>
    </location>
</feature>
<dbReference type="Proteomes" id="UP000245884">
    <property type="component" value="Unassembled WGS sequence"/>
</dbReference>
<feature type="compositionally biased region" description="Low complexity" evidence="20">
    <location>
        <begin position="185"/>
        <end position="197"/>
    </location>
</feature>
<evidence type="ECO:0000256" key="1">
    <source>
        <dbReference type="ARBA" id="ARBA00004439"/>
    </source>
</evidence>
<keyword evidence="9 19" id="KW-1133">Transmembrane helix</keyword>
<proteinExistence type="inferred from homology"/>
<comment type="function">
    <text evidence="19">Phospholipid scramblase involved in autophagy. Cycles between the preautophagosomal structure/phagophore assembly site (PAS) and the cytoplasmic vesicle pool and supplies membrane for the growing autophagosome. Lipid scramblase activity plays a key role in preautophagosomal structure/phagophore assembly by distributing the phospholipids that arrive through ATG2 from the cytoplasmic to the luminal leaflet of the bilayer, thereby driving autophagosomal membrane expansion.</text>
</comment>
<accession>A0A316US48</accession>
<evidence type="ECO:0000256" key="11">
    <source>
        <dbReference type="ARBA" id="ARBA00023034"/>
    </source>
</evidence>
<feature type="compositionally biased region" description="Low complexity" evidence="20">
    <location>
        <begin position="88"/>
        <end position="108"/>
    </location>
</feature>
<evidence type="ECO:0000256" key="13">
    <source>
        <dbReference type="ARBA" id="ARBA00023136"/>
    </source>
</evidence>
<evidence type="ECO:0000256" key="2">
    <source>
        <dbReference type="ARBA" id="ARBA00004477"/>
    </source>
</evidence>
<dbReference type="STRING" id="1569628.A0A316US48"/>
<keyword evidence="7 19" id="KW-0813">Transport</keyword>
<dbReference type="GO" id="GO:0005789">
    <property type="term" value="C:endoplasmic reticulum membrane"/>
    <property type="evidence" value="ECO:0007669"/>
    <property type="project" value="UniProtKB-SubCell"/>
</dbReference>
<sequence length="1027" mass="112153">MDPFQPDEDDYQHQSSGSAPPQASGSTTSRPPAQLAASVSASIADPFAQDDVAASGMQPEARPSETLSSSPPSRSAAQVESRRPPPAAVNSTSASLLLSSNPAGPSSPRRTPSQGAADHVALKMGDVSASTSGSAASYRDISDEDEPERDDYDVDEEEGGEVSGLLGGRGQGGPSRREERHKRSSSSASGATASTSSTRRRRRPRQNGALATLQALGRRIVAAARLAQQQDASSRSGGTIHLNSSTAPSTHSPATSHLSHREQALWLWANIEDFDSFLTELYAYYTGKGATCIALSRLAGLGTVAFVLGFSTFLFGCLDYTRIQHDGKLGDIVTPQCKRGLSPAGLSLGTLLLAVALLGLYGMQVVRVGLGLKRLRSMRYFYEYLLEVPERDVQTIPWHDVVERLSRLLESHPLPCLAPALPDERGGHAGDGRPEAQSIDVHEVANRLMRQDNYLVALLDQDLLPLGLPNPFGILSVGGDGAQQQPLLTRSLQWNLEFCILGYLFDARGRVRRAFLSDSHRLDLIDGLKRRFVFMACLNAVFAPFIVLYTLVYSFFRYFEEYHKNPGTLGARQYTELARWKFREYNELPHLFRRRCHSSYPFADRYLAQFPRESQAILARFVSFIAGSIAGVLLLASLADPDLFLHFELTPGRNTLFYIGVFGAVLAVARGMVPDERLVFEPEVLLEAVVHHTHYCPPEWSERGFHSAEVNVEFAKLYDLKLAIFVREVLSVLVTPFVLAWALPRSAEDVVDFFREHTVHVDRLGYVCSYAVFDFGASQGDDAAAENEDQSGRQQRRPANISPIATRNGVQGLAVSTLESDNEDEADSPPRGKPGSSSHRRRRDLDTGATDKMAQSALHFAATNAWQPDHPAASIYLEKLQRHHDKQHDRRQGIGMDRPSSQASRMLLSPKAAAMETEDLLLFSQPQASGAVRTRRVGKSKTGREAPKSSASASAGTSLATSAATNPGNKRRATTSSRDAAHLRELDEASAEEQDHEHFETSSATTTGSAAGPPRSLLEHVGRRILP</sequence>
<evidence type="ECO:0000256" key="9">
    <source>
        <dbReference type="ARBA" id="ARBA00022989"/>
    </source>
</evidence>
<feature type="compositionally biased region" description="Acidic residues" evidence="20">
    <location>
        <begin position="1"/>
        <end position="10"/>
    </location>
</feature>
<feature type="transmembrane region" description="Helical" evidence="19">
    <location>
        <begin position="724"/>
        <end position="743"/>
    </location>
</feature>
<evidence type="ECO:0000313" key="22">
    <source>
        <dbReference type="Proteomes" id="UP000245884"/>
    </source>
</evidence>
<dbReference type="PANTHER" id="PTHR13038:SF10">
    <property type="entry name" value="AUTOPHAGY-RELATED PROTEIN 9"/>
    <property type="match status" value="1"/>
</dbReference>
<comment type="catalytic activity">
    <reaction evidence="15">
        <text>a 1,2-diacyl-sn-glycero-3-phospho-L-serine(in) = a 1,2-diacyl-sn-glycero-3-phospho-L-serine(out)</text>
        <dbReference type="Rhea" id="RHEA:38663"/>
        <dbReference type="ChEBI" id="CHEBI:57262"/>
    </reaction>
</comment>
<evidence type="ECO:0000313" key="21">
    <source>
        <dbReference type="EMBL" id="PWN25955.1"/>
    </source>
</evidence>
<feature type="transmembrane region" description="Helical" evidence="19">
    <location>
        <begin position="532"/>
        <end position="556"/>
    </location>
</feature>
<keyword evidence="8 19" id="KW-0812">Transmembrane</keyword>
<feature type="region of interest" description="Disordered" evidence="20">
    <location>
        <begin position="818"/>
        <end position="846"/>
    </location>
</feature>
<comment type="catalytic activity">
    <reaction evidence="17">
        <text>a 1,2-diacyl-sn-glycero-3-phospho-(1D-myo-inositol-3-phosphate)(in) = a 1,2-diacyl-sn-glycero-3-phospho-(1D-myo-inositol-3-phosphate)(out)</text>
        <dbReference type="Rhea" id="RHEA:67920"/>
        <dbReference type="ChEBI" id="CHEBI:58088"/>
    </reaction>
</comment>
<keyword evidence="22" id="KW-1185">Reference proteome</keyword>
<evidence type="ECO:0000256" key="14">
    <source>
        <dbReference type="ARBA" id="ARBA00023329"/>
    </source>
</evidence>
<dbReference type="GO" id="GO:0061709">
    <property type="term" value="P:reticulophagy"/>
    <property type="evidence" value="ECO:0007669"/>
    <property type="project" value="TreeGrafter"/>
</dbReference>
<dbReference type="GO" id="GO:0000422">
    <property type="term" value="P:autophagy of mitochondrion"/>
    <property type="evidence" value="ECO:0007669"/>
    <property type="project" value="TreeGrafter"/>
</dbReference>
<evidence type="ECO:0000256" key="10">
    <source>
        <dbReference type="ARBA" id="ARBA00023006"/>
    </source>
</evidence>
<keyword evidence="14" id="KW-0968">Cytoplasmic vesicle</keyword>
<keyword evidence="10 19" id="KW-0072">Autophagy</keyword>
<dbReference type="EMBL" id="KZ819673">
    <property type="protein sequence ID" value="PWN25955.1"/>
    <property type="molecule type" value="Genomic_DNA"/>
</dbReference>
<keyword evidence="13 19" id="KW-0472">Membrane</keyword>
<keyword evidence="12 19" id="KW-0445">Lipid transport</keyword>
<protein>
    <recommendedName>
        <fullName evidence="6 19">Autophagy-related protein 9</fullName>
    </recommendedName>
</protein>
<dbReference type="PANTHER" id="PTHR13038">
    <property type="entry name" value="APG9 AUTOPHAGY 9"/>
    <property type="match status" value="1"/>
</dbReference>
<evidence type="ECO:0000256" key="7">
    <source>
        <dbReference type="ARBA" id="ARBA00022448"/>
    </source>
</evidence>
<feature type="region of interest" description="Disordered" evidence="20">
    <location>
        <begin position="926"/>
        <end position="1027"/>
    </location>
</feature>
<feature type="compositionally biased region" description="Low complexity" evidence="20">
    <location>
        <begin position="14"/>
        <end position="26"/>
    </location>
</feature>
<dbReference type="GO" id="GO:0000139">
    <property type="term" value="C:Golgi membrane"/>
    <property type="evidence" value="ECO:0007669"/>
    <property type="project" value="UniProtKB-SubCell"/>
</dbReference>
<reference evidence="21 22" key="1">
    <citation type="journal article" date="2018" name="Mol. Biol. Evol.">
        <title>Broad Genomic Sampling Reveals a Smut Pathogenic Ancestry of the Fungal Clade Ustilaginomycotina.</title>
        <authorList>
            <person name="Kijpornyongpan T."/>
            <person name="Mondo S.J."/>
            <person name="Barry K."/>
            <person name="Sandor L."/>
            <person name="Lee J."/>
            <person name="Lipzen A."/>
            <person name="Pangilinan J."/>
            <person name="LaButti K."/>
            <person name="Hainaut M."/>
            <person name="Henrissat B."/>
            <person name="Grigoriev I.V."/>
            <person name="Spatafora J.W."/>
            <person name="Aime M.C."/>
        </authorList>
    </citation>
    <scope>NUCLEOTIDE SEQUENCE [LARGE SCALE GENOMIC DNA]</scope>
    <source>
        <strain evidence="21 22">MCA 5214</strain>
    </source>
</reference>
<feature type="compositionally biased region" description="Basic and acidic residues" evidence="20">
    <location>
        <begin position="979"/>
        <end position="1000"/>
    </location>
</feature>
<evidence type="ECO:0000256" key="3">
    <source>
        <dbReference type="ARBA" id="ARBA00004511"/>
    </source>
</evidence>
<feature type="region of interest" description="Disordered" evidence="20">
    <location>
        <begin position="227"/>
        <end position="256"/>
    </location>
</feature>
<dbReference type="GeneID" id="37028495"/>
<comment type="subcellular location">
    <subcellularLocation>
        <location evidence="1">Cytoplasmic vesicle membrane</location>
        <topology evidence="1">Multi-pass membrane protein</topology>
    </subcellularLocation>
    <subcellularLocation>
        <location evidence="2">Endoplasmic reticulum membrane</location>
        <topology evidence="2">Multi-pass membrane protein</topology>
    </subcellularLocation>
    <subcellularLocation>
        <location evidence="4">Golgi apparatus membrane</location>
        <topology evidence="4">Multi-pass membrane protein</topology>
    </subcellularLocation>
    <subcellularLocation>
        <location evidence="3 19">Preautophagosomal structure membrane</location>
        <topology evidence="3 19">Multi-pass membrane protein</topology>
    </subcellularLocation>
</comment>
<organism evidence="21 22">
    <name type="scientific">Jaminaea rosea</name>
    <dbReference type="NCBI Taxonomy" id="1569628"/>
    <lineage>
        <taxon>Eukaryota</taxon>
        <taxon>Fungi</taxon>
        <taxon>Dikarya</taxon>
        <taxon>Basidiomycota</taxon>
        <taxon>Ustilaginomycotina</taxon>
        <taxon>Exobasidiomycetes</taxon>
        <taxon>Microstromatales</taxon>
        <taxon>Microstromatales incertae sedis</taxon>
        <taxon>Jaminaea</taxon>
    </lineage>
</organism>
<evidence type="ECO:0000256" key="19">
    <source>
        <dbReference type="RuleBase" id="RU364027"/>
    </source>
</evidence>
<dbReference type="GO" id="GO:0034497">
    <property type="term" value="P:protein localization to phagophore assembly site"/>
    <property type="evidence" value="ECO:0007669"/>
    <property type="project" value="TreeGrafter"/>
</dbReference>
<evidence type="ECO:0000256" key="20">
    <source>
        <dbReference type="SAM" id="MobiDB-lite"/>
    </source>
</evidence>
<keyword evidence="11" id="KW-0333">Golgi apparatus</keyword>